<evidence type="ECO:0000259" key="1">
    <source>
        <dbReference type="Pfam" id="PF07299"/>
    </source>
</evidence>
<comment type="caution">
    <text evidence="3">The sequence shown here is derived from an EMBL/GenBank/DDBJ whole genome shotgun (WGS) entry which is preliminary data.</text>
</comment>
<dbReference type="EMBL" id="BMHY01000004">
    <property type="protein sequence ID" value="GGG67956.1"/>
    <property type="molecule type" value="Genomic_DNA"/>
</dbReference>
<keyword evidence="3" id="KW-0251">Elongation factor</keyword>
<dbReference type="Gene3D" id="1.20.1280.250">
    <property type="match status" value="1"/>
</dbReference>
<name>A0A917H5C2_9BACL</name>
<keyword evidence="4" id="KW-1185">Reference proteome</keyword>
<dbReference type="Pfam" id="PF16571">
    <property type="entry name" value="FBP_C"/>
    <property type="match status" value="1"/>
</dbReference>
<keyword evidence="3" id="KW-0648">Protein biosynthesis</keyword>
<evidence type="ECO:0000313" key="4">
    <source>
        <dbReference type="Proteomes" id="UP000600247"/>
    </source>
</evidence>
<dbReference type="InterPro" id="IPR010841">
    <property type="entry name" value="EF-G-binding_N"/>
</dbReference>
<dbReference type="InterPro" id="IPR032330">
    <property type="entry name" value="EF-G-binding_C"/>
</dbReference>
<feature type="domain" description="Elongation factor G-binding protein N-terminal" evidence="1">
    <location>
        <begin position="5"/>
        <end position="86"/>
    </location>
</feature>
<dbReference type="Proteomes" id="UP000600247">
    <property type="component" value="Unassembled WGS sequence"/>
</dbReference>
<feature type="domain" description="Elongation factor G-binding protein C-terminal treble-clef zinc-finger" evidence="2">
    <location>
        <begin position="102"/>
        <end position="209"/>
    </location>
</feature>
<reference evidence="3 4" key="1">
    <citation type="journal article" date="2014" name="Int. J. Syst. Evol. Microbiol.">
        <title>Complete genome sequence of Corynebacterium casei LMG S-19264T (=DSM 44701T), isolated from a smear-ripened cheese.</title>
        <authorList>
            <consortium name="US DOE Joint Genome Institute (JGI-PGF)"/>
            <person name="Walter F."/>
            <person name="Albersmeier A."/>
            <person name="Kalinowski J."/>
            <person name="Ruckert C."/>
        </authorList>
    </citation>
    <scope>NUCLEOTIDE SEQUENCE [LARGE SCALE GENOMIC DNA]</scope>
    <source>
        <strain evidence="3 4">CGMCC 1.15286</strain>
    </source>
</reference>
<gene>
    <name evidence="3" type="ORF">GCM10010918_23410</name>
</gene>
<protein>
    <submittedName>
        <fullName evidence="3">Elongation factor G-binding protein</fullName>
    </submittedName>
</protein>
<dbReference type="RefSeq" id="WP_188889384.1">
    <property type="nucleotide sequence ID" value="NZ_BMHY01000004.1"/>
</dbReference>
<evidence type="ECO:0000259" key="2">
    <source>
        <dbReference type="Pfam" id="PF16571"/>
    </source>
</evidence>
<accession>A0A917H5C2</accession>
<dbReference type="Pfam" id="PF07299">
    <property type="entry name" value="EF-G-binding_N"/>
    <property type="match status" value="1"/>
</dbReference>
<dbReference type="CDD" id="cd16342">
    <property type="entry name" value="FusC_FusB"/>
    <property type="match status" value="1"/>
</dbReference>
<proteinExistence type="predicted"/>
<evidence type="ECO:0000313" key="3">
    <source>
        <dbReference type="EMBL" id="GGG67956.1"/>
    </source>
</evidence>
<organism evidence="3 4">
    <name type="scientific">Paenibacillus radicis</name>
    <name type="common">ex Gao et al. 2016</name>
    <dbReference type="NCBI Taxonomy" id="1737354"/>
    <lineage>
        <taxon>Bacteria</taxon>
        <taxon>Bacillati</taxon>
        <taxon>Bacillota</taxon>
        <taxon>Bacilli</taxon>
        <taxon>Bacillales</taxon>
        <taxon>Paenibacillaceae</taxon>
        <taxon>Paenibacillus</taxon>
    </lineage>
</organism>
<dbReference type="AlphaFoldDB" id="A0A917H5C2"/>
<dbReference type="GO" id="GO:0003746">
    <property type="term" value="F:translation elongation factor activity"/>
    <property type="evidence" value="ECO:0007669"/>
    <property type="project" value="UniProtKB-KW"/>
</dbReference>
<dbReference type="InterPro" id="IPR038344">
    <property type="entry name" value="EF-G_N_sf"/>
</dbReference>
<sequence>MNTPFIRNHQFNFIKKQIKTLQNACTTVSDPKIVESVRTGVLTAITELFPQANEHQRQLLEQCSTAKTAVEFQLYIQSLEPYLEEFTPVTDQQLKKLFPKIKKLKLPDLSQADYRYTTYLGWSDIASSRRFLAYHLNGKLVGVEGRITPANKKTICFVCNRLEEVALFTAITKSKPANASPDYYKAIGQYMCLNSETCNGNVTDTTKLEKFIEDVTSTVYKN</sequence>